<dbReference type="GeneID" id="56079871"/>
<organism evidence="1 2">
    <name type="scientific">Halosimplex rubrum</name>
    <dbReference type="NCBI Taxonomy" id="869889"/>
    <lineage>
        <taxon>Archaea</taxon>
        <taxon>Methanobacteriati</taxon>
        <taxon>Methanobacteriota</taxon>
        <taxon>Stenosarchaea group</taxon>
        <taxon>Halobacteria</taxon>
        <taxon>Halobacteriales</taxon>
        <taxon>Haloarculaceae</taxon>
        <taxon>Halosimplex</taxon>
    </lineage>
</organism>
<dbReference type="OrthoDB" id="227543at2157"/>
<name>A0A7D5PC99_9EURY</name>
<evidence type="ECO:0000313" key="1">
    <source>
        <dbReference type="EMBL" id="QLH79139.1"/>
    </source>
</evidence>
<dbReference type="EMBL" id="CP058910">
    <property type="protein sequence ID" value="QLH79139.1"/>
    <property type="molecule type" value="Genomic_DNA"/>
</dbReference>
<gene>
    <name evidence="1" type="ORF">HZS55_18370</name>
</gene>
<proteinExistence type="predicted"/>
<dbReference type="Proteomes" id="UP000509667">
    <property type="component" value="Chromosome"/>
</dbReference>
<reference evidence="1 2" key="1">
    <citation type="submission" date="2020-07" db="EMBL/GenBank/DDBJ databases">
        <title>Halosimplex pelagicum sp. nov. and Halosimplex rubrum sp. nov., isolated from salted brown alga Laminaria, and emended description of the genus Halosimplex.</title>
        <authorList>
            <person name="Cui H."/>
        </authorList>
    </citation>
    <scope>NUCLEOTIDE SEQUENCE [LARGE SCALE GENOMIC DNA]</scope>
    <source>
        <strain evidence="1 2">R27</strain>
    </source>
</reference>
<sequence>MATDDRATNPLDVPPLEHTAFFDIDARDGYVRIDQSWGDQTLYTPEEARDIAESILEMADDAQGAE</sequence>
<accession>A0A7D5PC99</accession>
<protein>
    <submittedName>
        <fullName evidence="1">Uncharacterized protein</fullName>
    </submittedName>
</protein>
<keyword evidence="2" id="KW-1185">Reference proteome</keyword>
<dbReference type="RefSeq" id="WP_179909010.1">
    <property type="nucleotide sequence ID" value="NZ_CP058910.1"/>
</dbReference>
<dbReference type="AlphaFoldDB" id="A0A7D5PC99"/>
<evidence type="ECO:0000313" key="2">
    <source>
        <dbReference type="Proteomes" id="UP000509667"/>
    </source>
</evidence>
<dbReference type="KEGG" id="hrr:HZS55_18370"/>